<dbReference type="CDD" id="cd01434">
    <property type="entry name" value="EFG_mtEFG1_IV"/>
    <property type="match status" value="1"/>
</dbReference>
<dbReference type="GO" id="GO:0003924">
    <property type="term" value="F:GTPase activity"/>
    <property type="evidence" value="ECO:0007669"/>
    <property type="project" value="InterPro"/>
</dbReference>
<dbReference type="InterPro" id="IPR014721">
    <property type="entry name" value="Ribsml_uS5_D2-typ_fold_subgr"/>
</dbReference>
<dbReference type="CDD" id="cd16262">
    <property type="entry name" value="EFG_III"/>
    <property type="match status" value="1"/>
</dbReference>
<dbReference type="SUPFAM" id="SSF52540">
    <property type="entry name" value="P-loop containing nucleoside triphosphate hydrolases"/>
    <property type="match status" value="1"/>
</dbReference>
<keyword evidence="5" id="KW-0648">Protein biosynthesis</keyword>
<dbReference type="Pfam" id="PF00679">
    <property type="entry name" value="EFG_C"/>
    <property type="match status" value="1"/>
</dbReference>
<gene>
    <name evidence="5" type="ORF">CUN48_00840</name>
</gene>
<accession>A0A2M8QGK5</accession>
<comment type="caution">
    <text evidence="5">The sequence shown here is derived from an EMBL/GenBank/DDBJ whole genome shotgun (WGS) entry which is preliminary data.</text>
</comment>
<dbReference type="GO" id="GO:0032790">
    <property type="term" value="P:ribosome disassembly"/>
    <property type="evidence" value="ECO:0007669"/>
    <property type="project" value="TreeGrafter"/>
</dbReference>
<name>A0A2M8QGK5_9CHLR</name>
<keyword evidence="5" id="KW-0251">Elongation factor</keyword>
<evidence type="ECO:0000256" key="2">
    <source>
        <dbReference type="ARBA" id="ARBA00023134"/>
    </source>
</evidence>
<dbReference type="PANTHER" id="PTHR43261:SF6">
    <property type="entry name" value="ELONGATION FACTOR G-LIKE PROTEIN"/>
    <property type="match status" value="1"/>
</dbReference>
<dbReference type="InterPro" id="IPR009000">
    <property type="entry name" value="Transl_B-barrel_sf"/>
</dbReference>
<dbReference type="Gene3D" id="3.30.70.240">
    <property type="match status" value="1"/>
</dbReference>
<dbReference type="CDD" id="cd04170">
    <property type="entry name" value="EF-G_bact"/>
    <property type="match status" value="1"/>
</dbReference>
<dbReference type="SUPFAM" id="SSF54980">
    <property type="entry name" value="EF-G C-terminal domain-like"/>
    <property type="match status" value="2"/>
</dbReference>
<dbReference type="Gene3D" id="3.40.50.300">
    <property type="entry name" value="P-loop containing nucleotide triphosphate hydrolases"/>
    <property type="match status" value="1"/>
</dbReference>
<dbReference type="PANTHER" id="PTHR43261">
    <property type="entry name" value="TRANSLATION ELONGATION FACTOR G-RELATED"/>
    <property type="match status" value="1"/>
</dbReference>
<feature type="domain" description="Tr-type G" evidence="4">
    <location>
        <begin position="7"/>
        <end position="276"/>
    </location>
</feature>
<organism evidence="5 6">
    <name type="scientific">Candidatus Thermofonsia Clade 3 bacterium</name>
    <dbReference type="NCBI Taxonomy" id="2364212"/>
    <lineage>
        <taxon>Bacteria</taxon>
        <taxon>Bacillati</taxon>
        <taxon>Chloroflexota</taxon>
        <taxon>Candidatus Thermofontia</taxon>
        <taxon>Candidatus Thermofonsia Clade 3</taxon>
    </lineage>
</organism>
<sequence length="680" mass="74352">MKEYGTERLRNVALLGHSSSGKTTFAEAMLFASGGTTRMGKVEDGTTVSDYDEEEKRRKQSISLSVIPIEWKDHKINLLDAPGYADFYGEVKSAVRVADLGLIFVDSVSGVEVGTELAMQAVDDAQIPRAVLVSRMDRENANFDAVLAQLHDAFHQDIVPLMLPVGSQQQFAGVIDLVTRRYLRGAKGEVADIPAEMVAGVEKARERLMEAAAEGEDDLIEKWFEVGALTDEEFIRGLRSAIRKRTFVPVFCAAPALGIGIHAMLYSLVSYAPMPFDMGADPDDGQHGHVLYIFKTTADPFVGKVSYFRVVEGPVRGGDTRLVNTRTNEEERIATLFIQRGKEQIPVPLLHVGDIGTVTKLNSAQTGDTLCDRAHCVQLPPIEFPNPLFAVALHPKTKSDAAKISAALARLCEEDPSLRHLSDPSTKETLLLGMGQAHIDVAVHRLHSKFGVDVETTIPKVSYRETITKQGRSRYRHKKQTGGAGQFAEIEMAVEPSAPGAGYEFEWRVFGGAISSSFQASIEKGIKQVMESGVVAGYPVSDVKCIVLDGKEHPVDSKPIAFEIAARHVFREAFAQAGPVLLEPIYRFTIVVPEASAGDVMSSLKTKRAQIIGMDQRGNKTVITADAPLAEMQRYSTDLRSLTQGRGYYEMKFDHYAPVPPNIAQAIIANHKAEVSAGEE</sequence>
<reference evidence="5 6" key="1">
    <citation type="submission" date="2017-11" db="EMBL/GenBank/DDBJ databases">
        <title>Evolution of Phototrophy in the Chloroflexi Phylum Driven by Horizontal Gene Transfer.</title>
        <authorList>
            <person name="Ward L.M."/>
            <person name="Hemp J."/>
            <person name="Shih P.M."/>
            <person name="Mcglynn S.E."/>
            <person name="Fischer W."/>
        </authorList>
    </citation>
    <scope>NUCLEOTIDE SEQUENCE [LARGE SCALE GENOMIC DNA]</scope>
    <source>
        <strain evidence="5">JP3_7</strain>
    </source>
</reference>
<dbReference type="NCBIfam" id="NF009379">
    <property type="entry name" value="PRK12740.1-3"/>
    <property type="match status" value="1"/>
</dbReference>
<dbReference type="SMART" id="SM00889">
    <property type="entry name" value="EFG_IV"/>
    <property type="match status" value="1"/>
</dbReference>
<evidence type="ECO:0000256" key="3">
    <source>
        <dbReference type="SAM" id="Phobius"/>
    </source>
</evidence>
<dbReference type="EMBL" id="PGTN01000003">
    <property type="protein sequence ID" value="PJF48936.1"/>
    <property type="molecule type" value="Genomic_DNA"/>
</dbReference>
<dbReference type="Gene3D" id="3.30.230.10">
    <property type="match status" value="1"/>
</dbReference>
<dbReference type="FunFam" id="3.30.70.240:FF:000001">
    <property type="entry name" value="Elongation factor G"/>
    <property type="match status" value="1"/>
</dbReference>
<dbReference type="InterPro" id="IPR005517">
    <property type="entry name" value="Transl_elong_EFG/EF2_IV"/>
</dbReference>
<keyword evidence="3" id="KW-0812">Transmembrane</keyword>
<dbReference type="InterPro" id="IPR047872">
    <property type="entry name" value="EFG_IV"/>
</dbReference>
<dbReference type="Pfam" id="PF00009">
    <property type="entry name" value="GTP_EFTU"/>
    <property type="match status" value="1"/>
</dbReference>
<keyword evidence="1" id="KW-0547">Nucleotide-binding</keyword>
<dbReference type="GO" id="GO:0003746">
    <property type="term" value="F:translation elongation factor activity"/>
    <property type="evidence" value="ECO:0007669"/>
    <property type="project" value="UniProtKB-KW"/>
</dbReference>
<dbReference type="InterPro" id="IPR000640">
    <property type="entry name" value="EFG_V-like"/>
</dbReference>
<proteinExistence type="predicted"/>
<evidence type="ECO:0000313" key="5">
    <source>
        <dbReference type="EMBL" id="PJF48936.1"/>
    </source>
</evidence>
<dbReference type="SMART" id="SM00838">
    <property type="entry name" value="EFG_C"/>
    <property type="match status" value="1"/>
</dbReference>
<evidence type="ECO:0000259" key="4">
    <source>
        <dbReference type="PROSITE" id="PS51722"/>
    </source>
</evidence>
<feature type="transmembrane region" description="Helical" evidence="3">
    <location>
        <begin position="246"/>
        <end position="269"/>
    </location>
</feature>
<dbReference type="NCBIfam" id="NF009891">
    <property type="entry name" value="PRK13351.1-1"/>
    <property type="match status" value="1"/>
</dbReference>
<keyword evidence="3" id="KW-1133">Transmembrane helix</keyword>
<dbReference type="InterPro" id="IPR000795">
    <property type="entry name" value="T_Tr_GTP-bd_dom"/>
</dbReference>
<dbReference type="InterPro" id="IPR041095">
    <property type="entry name" value="EFG_II"/>
</dbReference>
<dbReference type="InterPro" id="IPR035649">
    <property type="entry name" value="EFG_V"/>
</dbReference>
<evidence type="ECO:0000313" key="6">
    <source>
        <dbReference type="Proteomes" id="UP000230790"/>
    </source>
</evidence>
<keyword evidence="2" id="KW-0342">GTP-binding</keyword>
<dbReference type="CDD" id="cd03713">
    <property type="entry name" value="EFG_mtEFG_C"/>
    <property type="match status" value="1"/>
</dbReference>
<evidence type="ECO:0000256" key="1">
    <source>
        <dbReference type="ARBA" id="ARBA00022741"/>
    </source>
</evidence>
<keyword evidence="3" id="KW-0472">Membrane</keyword>
<dbReference type="NCBIfam" id="NF009381">
    <property type="entry name" value="PRK12740.1-5"/>
    <property type="match status" value="1"/>
</dbReference>
<dbReference type="Gene3D" id="3.30.70.870">
    <property type="entry name" value="Elongation Factor G (Translational Gtpase), domain 3"/>
    <property type="match status" value="1"/>
</dbReference>
<dbReference type="InterPro" id="IPR027417">
    <property type="entry name" value="P-loop_NTPase"/>
</dbReference>
<dbReference type="Pfam" id="PF22042">
    <property type="entry name" value="EF-G_D2"/>
    <property type="match status" value="1"/>
</dbReference>
<dbReference type="Proteomes" id="UP000230790">
    <property type="component" value="Unassembled WGS sequence"/>
</dbReference>
<protein>
    <submittedName>
        <fullName evidence="5">Elongation factor G</fullName>
    </submittedName>
</protein>
<dbReference type="AlphaFoldDB" id="A0A2M8QGK5"/>
<dbReference type="InterPro" id="IPR020568">
    <property type="entry name" value="Ribosomal_Su5_D2-typ_SF"/>
</dbReference>
<dbReference type="InterPro" id="IPR009022">
    <property type="entry name" value="EFG_III"/>
</dbReference>
<dbReference type="InterPro" id="IPR053905">
    <property type="entry name" value="EF-G-like_DII"/>
</dbReference>
<dbReference type="GO" id="GO:0005525">
    <property type="term" value="F:GTP binding"/>
    <property type="evidence" value="ECO:0007669"/>
    <property type="project" value="UniProtKB-KW"/>
</dbReference>
<dbReference type="InterPro" id="IPR035647">
    <property type="entry name" value="EFG_III/V"/>
</dbReference>
<dbReference type="Pfam" id="PF03764">
    <property type="entry name" value="EFG_IV"/>
    <property type="match status" value="1"/>
</dbReference>
<dbReference type="SUPFAM" id="SSF50447">
    <property type="entry name" value="Translation proteins"/>
    <property type="match status" value="1"/>
</dbReference>
<dbReference type="PROSITE" id="PS51722">
    <property type="entry name" value="G_TR_2"/>
    <property type="match status" value="1"/>
</dbReference>
<dbReference type="Pfam" id="PF14492">
    <property type="entry name" value="EFG_III"/>
    <property type="match status" value="1"/>
</dbReference>
<dbReference type="SUPFAM" id="SSF54211">
    <property type="entry name" value="Ribosomal protein S5 domain 2-like"/>
    <property type="match status" value="1"/>
</dbReference>
<dbReference type="Gene3D" id="2.40.30.10">
    <property type="entry name" value="Translation factors"/>
    <property type="match status" value="1"/>
</dbReference>